<sequence>MVMGLGITHNMTSLNKYQPSKARILVKVSAVNCCKDQLKTKIITDMSKCIFVRVVRTGPNVEDSANIFPGALLAVRRNAGIKLEKLSRIQRQEFRMIKESHIIAYADF</sequence>
<accession>A0A8J2L129</accession>
<comment type="caution">
    <text evidence="1">The sequence shown here is derived from an EMBL/GenBank/DDBJ whole genome shotgun (WGS) entry which is preliminary data.</text>
</comment>
<organism evidence="1 2">
    <name type="scientific">Allacma fusca</name>
    <dbReference type="NCBI Taxonomy" id="39272"/>
    <lineage>
        <taxon>Eukaryota</taxon>
        <taxon>Metazoa</taxon>
        <taxon>Ecdysozoa</taxon>
        <taxon>Arthropoda</taxon>
        <taxon>Hexapoda</taxon>
        <taxon>Collembola</taxon>
        <taxon>Symphypleona</taxon>
        <taxon>Sminthuridae</taxon>
        <taxon>Allacma</taxon>
    </lineage>
</organism>
<protein>
    <submittedName>
        <fullName evidence="1">Uncharacterized protein</fullName>
    </submittedName>
</protein>
<dbReference type="EMBL" id="CAJVCH010535701">
    <property type="protein sequence ID" value="CAG7825301.1"/>
    <property type="molecule type" value="Genomic_DNA"/>
</dbReference>
<name>A0A8J2L129_9HEXA</name>
<reference evidence="1" key="1">
    <citation type="submission" date="2021-06" db="EMBL/GenBank/DDBJ databases">
        <authorList>
            <person name="Hodson N. C."/>
            <person name="Mongue J. A."/>
            <person name="Jaron S. K."/>
        </authorList>
    </citation>
    <scope>NUCLEOTIDE SEQUENCE</scope>
</reference>
<evidence type="ECO:0000313" key="1">
    <source>
        <dbReference type="EMBL" id="CAG7825301.1"/>
    </source>
</evidence>
<gene>
    <name evidence="1" type="ORF">AFUS01_LOCUS35418</name>
</gene>
<proteinExistence type="predicted"/>
<dbReference type="Proteomes" id="UP000708208">
    <property type="component" value="Unassembled WGS sequence"/>
</dbReference>
<evidence type="ECO:0000313" key="2">
    <source>
        <dbReference type="Proteomes" id="UP000708208"/>
    </source>
</evidence>
<keyword evidence="2" id="KW-1185">Reference proteome</keyword>
<dbReference type="AlphaFoldDB" id="A0A8J2L129"/>